<dbReference type="Gene3D" id="3.90.1200.10">
    <property type="match status" value="1"/>
</dbReference>
<proteinExistence type="inferred from homology"/>
<evidence type="ECO:0000313" key="4">
    <source>
        <dbReference type="Proteomes" id="UP000481872"/>
    </source>
</evidence>
<dbReference type="EMBL" id="JAAGPU010000013">
    <property type="protein sequence ID" value="NEU04851.1"/>
    <property type="molecule type" value="Genomic_DNA"/>
</dbReference>
<dbReference type="InterPro" id="IPR011009">
    <property type="entry name" value="Kinase-like_dom_sf"/>
</dbReference>
<feature type="domain" description="Aminoglycoside phosphotransferase" evidence="2">
    <location>
        <begin position="29"/>
        <end position="266"/>
    </location>
</feature>
<keyword evidence="3" id="KW-0808">Transferase</keyword>
<dbReference type="Pfam" id="PF01636">
    <property type="entry name" value="APH"/>
    <property type="match status" value="1"/>
</dbReference>
<gene>
    <name evidence="3" type="ORF">G3M99_08290</name>
</gene>
<comment type="similarity">
    <text evidence="1">Belongs to the pseudomonas-type ThrB family.</text>
</comment>
<dbReference type="Proteomes" id="UP000481872">
    <property type="component" value="Unassembled WGS sequence"/>
</dbReference>
<protein>
    <submittedName>
        <fullName evidence="3">Phosphotransferase</fullName>
    </submittedName>
</protein>
<dbReference type="PANTHER" id="PTHR21064">
    <property type="entry name" value="AMINOGLYCOSIDE PHOSPHOTRANSFERASE DOMAIN-CONTAINING PROTEIN-RELATED"/>
    <property type="match status" value="1"/>
</dbReference>
<dbReference type="RefSeq" id="WP_199869815.1">
    <property type="nucleotide sequence ID" value="NZ_JAAGPU010000013.1"/>
</dbReference>
<dbReference type="InterPro" id="IPR050249">
    <property type="entry name" value="Pseudomonas-type_ThrB"/>
</dbReference>
<comment type="caution">
    <text evidence="3">The sequence shown here is derived from an EMBL/GenBank/DDBJ whole genome shotgun (WGS) entry which is preliminary data.</text>
</comment>
<reference evidence="3 4" key="1">
    <citation type="submission" date="2020-02" db="EMBL/GenBank/DDBJ databases">
        <title>Genome assembly of a novel Clostridium senegalense strain.</title>
        <authorList>
            <person name="Gupta T.B."/>
            <person name="Jauregui R."/>
            <person name="Maclean P."/>
            <person name="Nawarathana A."/>
            <person name="Brightwell G."/>
        </authorList>
    </citation>
    <scope>NUCLEOTIDE SEQUENCE [LARGE SCALE GENOMIC DNA]</scope>
    <source>
        <strain evidence="3 4">AGRFS4</strain>
    </source>
</reference>
<evidence type="ECO:0000259" key="2">
    <source>
        <dbReference type="Pfam" id="PF01636"/>
    </source>
</evidence>
<name>A0A6M0H4P9_9CLOT</name>
<dbReference type="GO" id="GO:0009088">
    <property type="term" value="P:threonine biosynthetic process"/>
    <property type="evidence" value="ECO:0007669"/>
    <property type="project" value="TreeGrafter"/>
</dbReference>
<sequence>MNKEIMDLMNSNILTEAAKRFGINIGELKLIGNNQNFVYEYMKQNKSYILRITHSSHRKEKLIKGELDWILYLVKNGVSASKPIYSIQGNLTERIDVDDSYFIVTSFEKAPGEKIGYPKCISNDELFERCGRLTGKIHFLSKKYRPSVKEIKRHEWTENYYLQNINKYIPTEQSKVYESCEAIVNKINKFSRDSNSFGIIHGDINVGNIMLYDDIINIFDFDECQYSWFVEDIAVQLFYIIYVFLDDSIDERQTQAYRFMKNFMKGYYKENYIEKYWLRQIPIFLQLREIIVYIGLYRNLDFSNLNTWMENYISQSKLRIEQGIPIVNDIMNI</sequence>
<dbReference type="AlphaFoldDB" id="A0A6M0H4P9"/>
<organism evidence="3 4">
    <name type="scientific">Clostridium senegalense</name>
    <dbReference type="NCBI Taxonomy" id="1465809"/>
    <lineage>
        <taxon>Bacteria</taxon>
        <taxon>Bacillati</taxon>
        <taxon>Bacillota</taxon>
        <taxon>Clostridia</taxon>
        <taxon>Eubacteriales</taxon>
        <taxon>Clostridiaceae</taxon>
        <taxon>Clostridium</taxon>
    </lineage>
</organism>
<accession>A0A6M0H4P9</accession>
<evidence type="ECO:0000313" key="3">
    <source>
        <dbReference type="EMBL" id="NEU04851.1"/>
    </source>
</evidence>
<dbReference type="PANTHER" id="PTHR21064:SF6">
    <property type="entry name" value="AMINOGLYCOSIDE PHOSPHOTRANSFERASE DOMAIN-CONTAINING PROTEIN"/>
    <property type="match status" value="1"/>
</dbReference>
<evidence type="ECO:0000256" key="1">
    <source>
        <dbReference type="ARBA" id="ARBA00038240"/>
    </source>
</evidence>
<dbReference type="GO" id="GO:0004413">
    <property type="term" value="F:homoserine kinase activity"/>
    <property type="evidence" value="ECO:0007669"/>
    <property type="project" value="TreeGrafter"/>
</dbReference>
<keyword evidence="4" id="KW-1185">Reference proteome</keyword>
<dbReference type="InterPro" id="IPR002575">
    <property type="entry name" value="Aminoglycoside_PTrfase"/>
</dbReference>
<dbReference type="SUPFAM" id="SSF56112">
    <property type="entry name" value="Protein kinase-like (PK-like)"/>
    <property type="match status" value="1"/>
</dbReference>